<reference evidence="2 3" key="1">
    <citation type="submission" date="2015-07" db="EMBL/GenBank/DDBJ databases">
        <title>The genome of the fungus Escovopsis weberi, a specialized disease agent of ant agriculture.</title>
        <authorList>
            <person name="de Man T.J."/>
            <person name="Stajich J.E."/>
            <person name="Kubicek C.P."/>
            <person name="Chenthamara K."/>
            <person name="Atanasova L."/>
            <person name="Druzhinina I.S."/>
            <person name="Birnbaum S."/>
            <person name="Barribeau S.M."/>
            <person name="Teiling C."/>
            <person name="Suen G."/>
            <person name="Currie C."/>
            <person name="Gerardo N.M."/>
        </authorList>
    </citation>
    <scope>NUCLEOTIDE SEQUENCE [LARGE SCALE GENOMIC DNA]</scope>
</reference>
<dbReference type="Proteomes" id="UP000053831">
    <property type="component" value="Unassembled WGS sequence"/>
</dbReference>
<dbReference type="OrthoDB" id="1918685at2759"/>
<proteinExistence type="predicted"/>
<dbReference type="SUPFAM" id="SSF81383">
    <property type="entry name" value="F-box domain"/>
    <property type="match status" value="1"/>
</dbReference>
<name>A0A0M8N120_ESCWE</name>
<dbReference type="Gene3D" id="1.20.1280.50">
    <property type="match status" value="1"/>
</dbReference>
<evidence type="ECO:0000313" key="3">
    <source>
        <dbReference type="Proteomes" id="UP000053831"/>
    </source>
</evidence>
<accession>A0A0M8N120</accession>
<dbReference type="InterPro" id="IPR036047">
    <property type="entry name" value="F-box-like_dom_sf"/>
</dbReference>
<dbReference type="Pfam" id="PF12937">
    <property type="entry name" value="F-box-like"/>
    <property type="match status" value="1"/>
</dbReference>
<organism evidence="2 3">
    <name type="scientific">Escovopsis weberi</name>
    <dbReference type="NCBI Taxonomy" id="150374"/>
    <lineage>
        <taxon>Eukaryota</taxon>
        <taxon>Fungi</taxon>
        <taxon>Dikarya</taxon>
        <taxon>Ascomycota</taxon>
        <taxon>Pezizomycotina</taxon>
        <taxon>Sordariomycetes</taxon>
        <taxon>Hypocreomycetidae</taxon>
        <taxon>Hypocreales</taxon>
        <taxon>Hypocreaceae</taxon>
        <taxon>Escovopsis</taxon>
    </lineage>
</organism>
<dbReference type="AlphaFoldDB" id="A0A0M8N120"/>
<dbReference type="InterPro" id="IPR001810">
    <property type="entry name" value="F-box_dom"/>
</dbReference>
<keyword evidence="3" id="KW-1185">Reference proteome</keyword>
<feature type="domain" description="F-box" evidence="1">
    <location>
        <begin position="70"/>
        <end position="104"/>
    </location>
</feature>
<evidence type="ECO:0000313" key="2">
    <source>
        <dbReference type="EMBL" id="KOS22918.1"/>
    </source>
</evidence>
<comment type="caution">
    <text evidence="2">The sequence shown here is derived from an EMBL/GenBank/DDBJ whole genome shotgun (WGS) entry which is preliminary data.</text>
</comment>
<protein>
    <recommendedName>
        <fullName evidence="1">F-box domain-containing protein</fullName>
    </recommendedName>
</protein>
<sequence length="625" mass="71528">MSAQPDTAADAAAPDISRQLEALELSRGRAAGSKRNRRDSIDSLLANLSSWDLIYIRNRFRDGKIVMDGFAGLRELPPEVFSSVVPHLNLEDVMNCYQVCRSWRVTWTQGAVATALCRRFFPGLLELYGGDVPDRHVLFLAAAKRYLRRHHMRTTQRSFISWDIGWNSEDFTNRQDPTNDLLLDLGRVDFGYSNLTICYQNGKLAWQPGNCYVIIDDLRTRERHRFTFGIDYISGRPMQLQAVTESLVVLASSMPPYAHSTVMDYGQAIQVFSLETMESKRLSLPGKIASCYAQGDRVVFVTKQGHVILWGWSERATCLEVDHDQLHHRPFGWDKDLGGVPGVLFHPTETDVLYVVWMNSVAPPDTRINTIVVVKYEDGEPVRRFETSIAHPRYQRDPDSRHSCPSMRFTLTCQKVNAYGLHGIGIAQWVLSDDLSYWHSDMDGKEVEWLQVGFNVLTESFIMYEYQSQRHPYTAQIKPFDVCAWDDQLIITWFDEYLIGRQYPYGMQWLNVRNVIGDDYGQRSNGADGQAMRQRRDICAYMLEIGFGRQIFADEDFVIVTTGQGFLVCSWNQELSVPGQVAEEPADRTGQGSWNLPWPHPGEKMEPPRLPSLWDCRTVVSLKHL</sequence>
<dbReference type="EMBL" id="LGSR01000002">
    <property type="protein sequence ID" value="KOS22918.1"/>
    <property type="molecule type" value="Genomic_DNA"/>
</dbReference>
<evidence type="ECO:0000259" key="1">
    <source>
        <dbReference type="PROSITE" id="PS50181"/>
    </source>
</evidence>
<dbReference type="CDD" id="cd09917">
    <property type="entry name" value="F-box_SF"/>
    <property type="match status" value="1"/>
</dbReference>
<dbReference type="PROSITE" id="PS50181">
    <property type="entry name" value="FBOX"/>
    <property type="match status" value="1"/>
</dbReference>
<gene>
    <name evidence="2" type="ORF">ESCO_003383</name>
</gene>
<dbReference type="STRING" id="150374.A0A0M8N120"/>